<sequence>MTDAAPRALPFAPGSVSLGPASPFARARDQMLHLARVYPVDRLLAVFRANAGLDTFGAEPPGAWEGFGHPAEEAWGEDDYPGREAAQTANLLRGHYAGHFLSMLSLAAANERDPILRAKVDDLVAGLAEVQAALAETGRYSHPGFLAAYGEWQFARLEHFAPYGEIWAPYYTCHKIMAGLLDAHELAGSRRALEVVTAMGHWVSGRLERLDDERRQRMWSLYIAGEFGGMNETLARLSVVADEPRFLAAARCFDQAEILDAGAAGRDILDGMHANQHLPQLVGYVDEYERTGRRSYLDAAIGIFDQVVPGRMYAHGGTGESELWGPAGAVAGDIGRRNAETCATYNLLKLARRLFGHTLDARYLDYAERAQLNHVLGSRRDVLSSESPEVAYMFPVHAGAVPEFDNTGTCCGGTGLENHVGHHDGLFFRGAGERAELWVARYTAAELRWPERRLRIEIEQAHPFADRTVLRVRIEGAEPVPLTLHLRIPSWVSGPVGLELDGEPVAATTEAGGFATLERFWVGGETIVLTLPASLRAEPTIDDPSLRSLAYGPHVLVARERGTTTIDRPWDGRRLPGDALRADVDDVADALAVHGCVPVAGLRFEPIWNGSDQRYHLYSRAVDTTIGFAGVDSGVPTRRRADGTTLLDDLWAAPSPRDAAELIDRVVTACRAGVAERLISGSEARAVVGDALRAFDTAAPRAGAGDAVSAPRERARAFVAETAALPDAVMPPDVRIDVSPAPASSGWFTASPTVTVRSTRGSDDATRLQLRVDGGAWTDAARLVIEREGVVTVEARAVDPDGRASTVRRELSIDTLAPRSDARVKDLGAAVEITLVATDDVSGVDSIRWEGEGTFWATFQEAFVRALTDHEQVIEFAATDRAGNEEPRRRITLPPAPKPDTIAIAPAPARETARSETDS</sequence>
<reference evidence="4 5" key="1">
    <citation type="submission" date="2020-06" db="EMBL/GenBank/DDBJ databases">
        <authorList>
            <person name="Jo H."/>
        </authorList>
    </citation>
    <scope>NUCLEOTIDE SEQUENCE [LARGE SCALE GENOMIC DNA]</scope>
    <source>
        <strain evidence="4 5">I46</strain>
    </source>
</reference>
<dbReference type="Pfam" id="PF07944">
    <property type="entry name" value="Beta-AFase-like_GH127_cat"/>
    <property type="match status" value="1"/>
</dbReference>
<evidence type="ECO:0000313" key="5">
    <source>
        <dbReference type="Proteomes" id="UP000509638"/>
    </source>
</evidence>
<organism evidence="4 5">
    <name type="scientific">Microbacterium oleivorans</name>
    <dbReference type="NCBI Taxonomy" id="273677"/>
    <lineage>
        <taxon>Bacteria</taxon>
        <taxon>Bacillati</taxon>
        <taxon>Actinomycetota</taxon>
        <taxon>Actinomycetes</taxon>
        <taxon>Micrococcales</taxon>
        <taxon>Microbacteriaceae</taxon>
        <taxon>Microbacterium</taxon>
    </lineage>
</organism>
<feature type="region of interest" description="Disordered" evidence="1">
    <location>
        <begin position="881"/>
        <end position="919"/>
    </location>
</feature>
<dbReference type="InterPro" id="IPR012878">
    <property type="entry name" value="Beta-AFase-like_GH127_cat"/>
</dbReference>
<accession>A0A7D5EU41</accession>
<keyword evidence="4" id="KW-0378">Hydrolase</keyword>
<feature type="domain" description="Non-reducing end beta-L-arabinofuranosidase-like GH127 catalytic" evidence="2">
    <location>
        <begin position="16"/>
        <end position="421"/>
    </location>
</feature>
<protein>
    <submittedName>
        <fullName evidence="4">Glycoside hydrolase family 127 protein</fullName>
    </submittedName>
</protein>
<name>A0A7D5EU41_9MICO</name>
<dbReference type="Pfam" id="PF20736">
    <property type="entry name" value="Glyco_hydro127M"/>
    <property type="match status" value="1"/>
</dbReference>
<feature type="domain" description="Non-reducing end beta-L-arabinofuranosidase-like GH127 middle" evidence="3">
    <location>
        <begin position="437"/>
        <end position="532"/>
    </location>
</feature>
<evidence type="ECO:0000259" key="3">
    <source>
        <dbReference type="Pfam" id="PF20736"/>
    </source>
</evidence>
<dbReference type="Proteomes" id="UP000509638">
    <property type="component" value="Chromosome"/>
</dbReference>
<evidence type="ECO:0000313" key="4">
    <source>
        <dbReference type="EMBL" id="QLD13305.1"/>
    </source>
</evidence>
<evidence type="ECO:0000256" key="1">
    <source>
        <dbReference type="SAM" id="MobiDB-lite"/>
    </source>
</evidence>
<proteinExistence type="predicted"/>
<dbReference type="PANTHER" id="PTHR31151">
    <property type="entry name" value="PROLINE-TRNA LIGASE (DUF1680)"/>
    <property type="match status" value="1"/>
</dbReference>
<dbReference type="PANTHER" id="PTHR31151:SF0">
    <property type="entry name" value="PROLINE-TRNA LIGASE (DUF1680)"/>
    <property type="match status" value="1"/>
</dbReference>
<dbReference type="EMBL" id="CP058316">
    <property type="protein sequence ID" value="QLD13305.1"/>
    <property type="molecule type" value="Genomic_DNA"/>
</dbReference>
<dbReference type="SUPFAM" id="SSF48208">
    <property type="entry name" value="Six-hairpin glycosidases"/>
    <property type="match status" value="1"/>
</dbReference>
<dbReference type="InterPro" id="IPR008928">
    <property type="entry name" value="6-hairpin_glycosidase_sf"/>
</dbReference>
<dbReference type="InterPro" id="IPR049046">
    <property type="entry name" value="Beta-AFase-like_GH127_middle"/>
</dbReference>
<dbReference type="AlphaFoldDB" id="A0A7D5EU41"/>
<gene>
    <name evidence="4" type="ORF">HW566_09935</name>
</gene>
<dbReference type="GO" id="GO:0016787">
    <property type="term" value="F:hydrolase activity"/>
    <property type="evidence" value="ECO:0007669"/>
    <property type="project" value="UniProtKB-KW"/>
</dbReference>
<dbReference type="GO" id="GO:0005975">
    <property type="term" value="P:carbohydrate metabolic process"/>
    <property type="evidence" value="ECO:0007669"/>
    <property type="project" value="InterPro"/>
</dbReference>
<evidence type="ECO:0000259" key="2">
    <source>
        <dbReference type="Pfam" id="PF07944"/>
    </source>
</evidence>